<evidence type="ECO:0000313" key="2">
    <source>
        <dbReference type="Proteomes" id="UP001055811"/>
    </source>
</evidence>
<dbReference type="Proteomes" id="UP001055811">
    <property type="component" value="Linkage Group LG03"/>
</dbReference>
<organism evidence="1 2">
    <name type="scientific">Cichorium intybus</name>
    <name type="common">Chicory</name>
    <dbReference type="NCBI Taxonomy" id="13427"/>
    <lineage>
        <taxon>Eukaryota</taxon>
        <taxon>Viridiplantae</taxon>
        <taxon>Streptophyta</taxon>
        <taxon>Embryophyta</taxon>
        <taxon>Tracheophyta</taxon>
        <taxon>Spermatophyta</taxon>
        <taxon>Magnoliopsida</taxon>
        <taxon>eudicotyledons</taxon>
        <taxon>Gunneridae</taxon>
        <taxon>Pentapetalae</taxon>
        <taxon>asterids</taxon>
        <taxon>campanulids</taxon>
        <taxon>Asterales</taxon>
        <taxon>Asteraceae</taxon>
        <taxon>Cichorioideae</taxon>
        <taxon>Cichorieae</taxon>
        <taxon>Cichoriinae</taxon>
        <taxon>Cichorium</taxon>
    </lineage>
</organism>
<name>A0ACB9F7Y7_CICIN</name>
<dbReference type="EMBL" id="CM042011">
    <property type="protein sequence ID" value="KAI3767369.1"/>
    <property type="molecule type" value="Genomic_DNA"/>
</dbReference>
<proteinExistence type="predicted"/>
<keyword evidence="2" id="KW-1185">Reference proteome</keyword>
<reference evidence="2" key="1">
    <citation type="journal article" date="2022" name="Mol. Ecol. Resour.">
        <title>The genomes of chicory, endive, great burdock and yacon provide insights into Asteraceae palaeo-polyploidization history and plant inulin production.</title>
        <authorList>
            <person name="Fan W."/>
            <person name="Wang S."/>
            <person name="Wang H."/>
            <person name="Wang A."/>
            <person name="Jiang F."/>
            <person name="Liu H."/>
            <person name="Zhao H."/>
            <person name="Xu D."/>
            <person name="Zhang Y."/>
        </authorList>
    </citation>
    <scope>NUCLEOTIDE SEQUENCE [LARGE SCALE GENOMIC DNA]</scope>
    <source>
        <strain evidence="2">cv. Punajuju</strain>
    </source>
</reference>
<accession>A0ACB9F7Y7</accession>
<gene>
    <name evidence="1" type="ORF">L2E82_17465</name>
</gene>
<reference evidence="1 2" key="2">
    <citation type="journal article" date="2022" name="Mol. Ecol. Resour.">
        <title>The genomes of chicory, endive, great burdock and yacon provide insights into Asteraceae paleo-polyploidization history and plant inulin production.</title>
        <authorList>
            <person name="Fan W."/>
            <person name="Wang S."/>
            <person name="Wang H."/>
            <person name="Wang A."/>
            <person name="Jiang F."/>
            <person name="Liu H."/>
            <person name="Zhao H."/>
            <person name="Xu D."/>
            <person name="Zhang Y."/>
        </authorList>
    </citation>
    <scope>NUCLEOTIDE SEQUENCE [LARGE SCALE GENOMIC DNA]</scope>
    <source>
        <strain evidence="2">cv. Punajuju</strain>
        <tissue evidence="1">Leaves</tissue>
    </source>
</reference>
<comment type="caution">
    <text evidence="1">The sequence shown here is derived from an EMBL/GenBank/DDBJ whole genome shotgun (WGS) entry which is preliminary data.</text>
</comment>
<protein>
    <submittedName>
        <fullName evidence="1">Uncharacterized protein</fullName>
    </submittedName>
</protein>
<evidence type="ECO:0000313" key="1">
    <source>
        <dbReference type="EMBL" id="KAI3767369.1"/>
    </source>
</evidence>
<sequence>MANNLPDPVYFKVRLHYNGTFIRHPCSYAEGETYLFTDLDFAAMNLHACGTWLERFTGSPCEKLFYCIPGKPLSTGSGLEEWFDEDMNLVVSDEGEDEVVDKDDEVVDKDDKIDDKEPDVEEDFPNFHDLDDMIGPGDIPKMNKTCDDDFLSKMCVLRIPMKAKQMFLRMELNIAFSMRIYIRGFNVSC</sequence>